<dbReference type="PANTHER" id="PTHR37828:SF1">
    <property type="entry name" value="YCII-RELATED DOMAIN-CONTAINING PROTEIN"/>
    <property type="match status" value="1"/>
</dbReference>
<protein>
    <recommendedName>
        <fullName evidence="2">YCII-related domain-containing protein</fullName>
    </recommendedName>
</protein>
<dbReference type="RefSeq" id="WP_130072345.1">
    <property type="nucleotide sequence ID" value="NZ_CP048659.1"/>
</dbReference>
<evidence type="ECO:0000259" key="2">
    <source>
        <dbReference type="Pfam" id="PF03795"/>
    </source>
</evidence>
<dbReference type="InterPro" id="IPR005545">
    <property type="entry name" value="YCII"/>
</dbReference>
<keyword evidence="4" id="KW-1185">Reference proteome</keyword>
<evidence type="ECO:0000313" key="3">
    <source>
        <dbReference type="EMBL" id="QOW47596.1"/>
    </source>
</evidence>
<dbReference type="OrthoDB" id="9814407at2"/>
<dbReference type="AlphaFoldDB" id="A0A4Q4H3E5"/>
<dbReference type="EMBL" id="CP048659">
    <property type="protein sequence ID" value="QOW47596.1"/>
    <property type="molecule type" value="Genomic_DNA"/>
</dbReference>
<feature type="domain" description="YCII-related" evidence="2">
    <location>
        <begin position="1"/>
        <end position="75"/>
    </location>
</feature>
<reference evidence="3 4" key="1">
    <citation type="submission" date="2020-02" db="EMBL/GenBank/DDBJ databases">
        <title>Tigecycline-resistant Acinetobacter species from pigs and migratory birds.</title>
        <authorList>
            <person name="Chen C."/>
            <person name="Sun J."/>
            <person name="Liao X.-P."/>
            <person name="Liu Y.-H."/>
        </authorList>
    </citation>
    <scope>NUCLEOTIDE SEQUENCE [LARGE SCALE GENOMIC DNA]</scope>
    <source>
        <strain evidence="3 4">YH12207_T</strain>
    </source>
</reference>
<name>A0A4Q4H3E5_9GAMM</name>
<evidence type="ECO:0000313" key="4">
    <source>
        <dbReference type="Proteomes" id="UP000593966"/>
    </source>
</evidence>
<comment type="similarity">
    <text evidence="1">Belongs to the YciI family.</text>
</comment>
<dbReference type="InterPro" id="IPR011008">
    <property type="entry name" value="Dimeric_a/b-barrel"/>
</dbReference>
<sequence length="94" mass="10805">MYIIQLQYQKPLEEVDVYLRDHVKWLKQQFECGHFIAAGRKDPVTGGVLFAKNMPLAELEEILKLDPFQAVAQYDITKLDVGLTHADFENLKGI</sequence>
<dbReference type="Pfam" id="PF03795">
    <property type="entry name" value="YCII"/>
    <property type="match status" value="1"/>
</dbReference>
<organism evidence="3 4">
    <name type="scientific">Acinetobacter piscicola</name>
    <dbReference type="NCBI Taxonomy" id="2006115"/>
    <lineage>
        <taxon>Bacteria</taxon>
        <taxon>Pseudomonadati</taxon>
        <taxon>Pseudomonadota</taxon>
        <taxon>Gammaproteobacteria</taxon>
        <taxon>Moraxellales</taxon>
        <taxon>Moraxellaceae</taxon>
        <taxon>Acinetobacter</taxon>
    </lineage>
</organism>
<accession>A0A4Q4H3E5</accession>
<evidence type="ECO:0000256" key="1">
    <source>
        <dbReference type="ARBA" id="ARBA00007689"/>
    </source>
</evidence>
<dbReference type="SUPFAM" id="SSF54909">
    <property type="entry name" value="Dimeric alpha+beta barrel"/>
    <property type="match status" value="1"/>
</dbReference>
<gene>
    <name evidence="3" type="ORF">G0028_17890</name>
</gene>
<dbReference type="PANTHER" id="PTHR37828">
    <property type="entry name" value="GSR2449 PROTEIN"/>
    <property type="match status" value="1"/>
</dbReference>
<proteinExistence type="inferred from homology"/>
<dbReference type="Proteomes" id="UP000593966">
    <property type="component" value="Chromosome"/>
</dbReference>